<organism evidence="2 3">
    <name type="scientific">Vigna mungo</name>
    <name type="common">Black gram</name>
    <name type="synonym">Phaseolus mungo</name>
    <dbReference type="NCBI Taxonomy" id="3915"/>
    <lineage>
        <taxon>Eukaryota</taxon>
        <taxon>Viridiplantae</taxon>
        <taxon>Streptophyta</taxon>
        <taxon>Embryophyta</taxon>
        <taxon>Tracheophyta</taxon>
        <taxon>Spermatophyta</taxon>
        <taxon>Magnoliopsida</taxon>
        <taxon>eudicotyledons</taxon>
        <taxon>Gunneridae</taxon>
        <taxon>Pentapetalae</taxon>
        <taxon>rosids</taxon>
        <taxon>fabids</taxon>
        <taxon>Fabales</taxon>
        <taxon>Fabaceae</taxon>
        <taxon>Papilionoideae</taxon>
        <taxon>50 kb inversion clade</taxon>
        <taxon>NPAAA clade</taxon>
        <taxon>indigoferoid/millettioid clade</taxon>
        <taxon>Phaseoleae</taxon>
        <taxon>Vigna</taxon>
    </lineage>
</organism>
<evidence type="ECO:0000256" key="1">
    <source>
        <dbReference type="SAM" id="MobiDB-lite"/>
    </source>
</evidence>
<name>A0AAQ3S3J5_VIGMU</name>
<feature type="compositionally biased region" description="Polar residues" evidence="1">
    <location>
        <begin position="95"/>
        <end position="132"/>
    </location>
</feature>
<evidence type="ECO:0000313" key="2">
    <source>
        <dbReference type="EMBL" id="WVZ14596.1"/>
    </source>
</evidence>
<evidence type="ECO:0000313" key="3">
    <source>
        <dbReference type="Proteomes" id="UP001374535"/>
    </source>
</evidence>
<dbReference type="EMBL" id="CP144697">
    <property type="protein sequence ID" value="WVZ14596.1"/>
    <property type="molecule type" value="Genomic_DNA"/>
</dbReference>
<sequence>MIHSPLPNFTSKPTPTTTFSPIGPEPTLAPLHDSNEIPQQTSSLCLLLCFDIFDNNIHGPISNQVTKPTSLHCNALDTPTPNNPHHCPNTHKDQPANQPPLQNRQHPQQQPLHTTLGQQPHASNQRTTPNRE</sequence>
<dbReference type="AlphaFoldDB" id="A0AAQ3S3J5"/>
<feature type="compositionally biased region" description="Low complexity" evidence="1">
    <location>
        <begin position="7"/>
        <end position="21"/>
    </location>
</feature>
<reference evidence="2 3" key="1">
    <citation type="journal article" date="2023" name="Life. Sci Alliance">
        <title>Evolutionary insights into 3D genome organization and epigenetic landscape of Vigna mungo.</title>
        <authorList>
            <person name="Junaid A."/>
            <person name="Singh B."/>
            <person name="Bhatia S."/>
        </authorList>
    </citation>
    <scope>NUCLEOTIDE SEQUENCE [LARGE SCALE GENOMIC DNA]</scope>
    <source>
        <strain evidence="2">Urdbean</strain>
    </source>
</reference>
<feature type="region of interest" description="Disordered" evidence="1">
    <location>
        <begin position="1"/>
        <end position="35"/>
    </location>
</feature>
<feature type="region of interest" description="Disordered" evidence="1">
    <location>
        <begin position="58"/>
        <end position="132"/>
    </location>
</feature>
<protein>
    <submittedName>
        <fullName evidence="2">Uncharacterized protein</fullName>
    </submittedName>
</protein>
<feature type="compositionally biased region" description="Polar residues" evidence="1">
    <location>
        <begin position="61"/>
        <end position="72"/>
    </location>
</feature>
<keyword evidence="3" id="KW-1185">Reference proteome</keyword>
<dbReference type="Proteomes" id="UP001374535">
    <property type="component" value="Chromosome 4"/>
</dbReference>
<gene>
    <name evidence="2" type="ORF">V8G54_012162</name>
</gene>
<feature type="compositionally biased region" description="Low complexity" evidence="1">
    <location>
        <begin position="78"/>
        <end position="87"/>
    </location>
</feature>
<accession>A0AAQ3S3J5</accession>
<proteinExistence type="predicted"/>